<comment type="caution">
    <text evidence="2">The sequence shown here is derived from an EMBL/GenBank/DDBJ whole genome shotgun (WGS) entry which is preliminary data.</text>
</comment>
<dbReference type="Pfam" id="PF06983">
    <property type="entry name" value="3-dmu-9_3-mt"/>
    <property type="match status" value="1"/>
</dbReference>
<feature type="domain" description="PhnB-like" evidence="1">
    <location>
        <begin position="2"/>
        <end position="130"/>
    </location>
</feature>
<proteinExistence type="predicted"/>
<dbReference type="Proteomes" id="UP001355056">
    <property type="component" value="Unassembled WGS sequence"/>
</dbReference>
<name>A0ABU7YX37_9GAMM</name>
<dbReference type="InterPro" id="IPR029068">
    <property type="entry name" value="Glyas_Bleomycin-R_OHBP_Dase"/>
</dbReference>
<dbReference type="Gene3D" id="3.10.180.10">
    <property type="entry name" value="2,3-Dihydroxybiphenyl 1,2-Dioxygenase, domain 1"/>
    <property type="match status" value="1"/>
</dbReference>
<accession>A0ABU7YX37</accession>
<reference evidence="2 3" key="1">
    <citation type="journal article" date="2016" name="Int. J. Syst. Evol. Microbiol.">
        <title>Lysobacter erysipheiresistens sp. nov., an antagonist of powdery mildew, isolated from tobacco-cultivated soil.</title>
        <authorList>
            <person name="Xie B."/>
            <person name="Li T."/>
            <person name="Lin X."/>
            <person name="Wang C.J."/>
            <person name="Chen Y.J."/>
            <person name="Liu W.J."/>
            <person name="Zhao Z.W."/>
        </authorList>
    </citation>
    <scope>NUCLEOTIDE SEQUENCE [LARGE SCALE GENOMIC DNA]</scope>
    <source>
        <strain evidence="2 3">RS-LYSO-3</strain>
    </source>
</reference>
<organism evidence="2 3">
    <name type="scientific">Novilysobacter erysipheiresistens</name>
    <dbReference type="NCBI Taxonomy" id="1749332"/>
    <lineage>
        <taxon>Bacteria</taxon>
        <taxon>Pseudomonadati</taxon>
        <taxon>Pseudomonadota</taxon>
        <taxon>Gammaproteobacteria</taxon>
        <taxon>Lysobacterales</taxon>
        <taxon>Lysobacteraceae</taxon>
        <taxon>Novilysobacter</taxon>
    </lineage>
</organism>
<dbReference type="CDD" id="cd06588">
    <property type="entry name" value="PhnB_like"/>
    <property type="match status" value="1"/>
</dbReference>
<evidence type="ECO:0000313" key="2">
    <source>
        <dbReference type="EMBL" id="MEG3183502.1"/>
    </source>
</evidence>
<dbReference type="PANTHER" id="PTHR33990">
    <property type="entry name" value="PROTEIN YJDN-RELATED"/>
    <property type="match status" value="1"/>
</dbReference>
<gene>
    <name evidence="2" type="ORF">SNE34_05715</name>
</gene>
<keyword evidence="3" id="KW-1185">Reference proteome</keyword>
<dbReference type="SUPFAM" id="SSF54593">
    <property type="entry name" value="Glyoxalase/Bleomycin resistance protein/Dihydroxybiphenyl dioxygenase"/>
    <property type="match status" value="1"/>
</dbReference>
<evidence type="ECO:0000259" key="1">
    <source>
        <dbReference type="Pfam" id="PF06983"/>
    </source>
</evidence>
<dbReference type="InterPro" id="IPR028973">
    <property type="entry name" value="PhnB-like"/>
</dbReference>
<sequence length="139" mass="15316">MQLTPYLNFKGDCEAAFKLYERVLGGKILMLTRFGEAPPDAQMPGADRDQVMHVSMSIGEQMLMGSDCPAEYYQKPAGTSVSISVDDRDEGERIFKALAEGGTEQMAYSETFWAEGFGMCIDRFGTPWMVNAGSKDMSA</sequence>
<protein>
    <submittedName>
        <fullName evidence="2">VOC family protein</fullName>
    </submittedName>
</protein>
<evidence type="ECO:0000313" key="3">
    <source>
        <dbReference type="Proteomes" id="UP001355056"/>
    </source>
</evidence>
<dbReference type="RefSeq" id="WP_332615513.1">
    <property type="nucleotide sequence ID" value="NZ_JAXGFP010000002.1"/>
</dbReference>
<dbReference type="PANTHER" id="PTHR33990:SF1">
    <property type="entry name" value="PROTEIN YJDN"/>
    <property type="match status" value="1"/>
</dbReference>
<dbReference type="EMBL" id="JAXGFP010000002">
    <property type="protein sequence ID" value="MEG3183502.1"/>
    <property type="molecule type" value="Genomic_DNA"/>
</dbReference>